<evidence type="ECO:0000256" key="8">
    <source>
        <dbReference type="ARBA" id="ARBA00022840"/>
    </source>
</evidence>
<dbReference type="SUPFAM" id="SSF52440">
    <property type="entry name" value="PreATP-grasp domain"/>
    <property type="match status" value="1"/>
</dbReference>
<dbReference type="PROSITE" id="PS00188">
    <property type="entry name" value="BIOTIN"/>
    <property type="match status" value="1"/>
</dbReference>
<dbReference type="InterPro" id="IPR011761">
    <property type="entry name" value="ATP-grasp"/>
</dbReference>
<evidence type="ECO:0000256" key="13">
    <source>
        <dbReference type="PIRSR" id="PIRSR001594-2"/>
    </source>
</evidence>
<dbReference type="PANTHER" id="PTHR43778">
    <property type="entry name" value="PYRUVATE CARBOXYLASE"/>
    <property type="match status" value="1"/>
</dbReference>
<dbReference type="AlphaFoldDB" id="A0A4Q1CBS3"/>
<dbReference type="SUPFAM" id="SSF51246">
    <property type="entry name" value="Rudiment single hybrid motif"/>
    <property type="match status" value="1"/>
</dbReference>
<dbReference type="InterPro" id="IPR005482">
    <property type="entry name" value="Biotin_COase_C"/>
</dbReference>
<feature type="region of interest" description="Disordered" evidence="16">
    <location>
        <begin position="484"/>
        <end position="511"/>
    </location>
</feature>
<dbReference type="GO" id="GO:0046872">
    <property type="term" value="F:metal ion binding"/>
    <property type="evidence" value="ECO:0007669"/>
    <property type="project" value="UniProtKB-KW"/>
</dbReference>
<dbReference type="SUPFAM" id="SSF89000">
    <property type="entry name" value="post-HMGL domain-like"/>
    <property type="match status" value="1"/>
</dbReference>
<dbReference type="InterPro" id="IPR000891">
    <property type="entry name" value="PYR_CT"/>
</dbReference>
<dbReference type="Pfam" id="PF02785">
    <property type="entry name" value="Biotin_carb_C"/>
    <property type="match status" value="1"/>
</dbReference>
<evidence type="ECO:0000259" key="19">
    <source>
        <dbReference type="PROSITE" id="PS50979"/>
    </source>
</evidence>
<keyword evidence="10" id="KW-0511">Multifunctional enzyme</keyword>
<comment type="pathway">
    <text evidence="2">Carbohydrate biosynthesis; gluconeogenesis.</text>
</comment>
<dbReference type="UniPathway" id="UPA00138"/>
<evidence type="ECO:0000259" key="17">
    <source>
        <dbReference type="PROSITE" id="PS50968"/>
    </source>
</evidence>
<feature type="binding site" evidence="14">
    <location>
        <position position="742"/>
    </location>
    <ligand>
        <name>Mn(2+)</name>
        <dbReference type="ChEBI" id="CHEBI:29035"/>
    </ligand>
</feature>
<dbReference type="Pfam" id="PF02436">
    <property type="entry name" value="PYC_OADA"/>
    <property type="match status" value="1"/>
</dbReference>
<dbReference type="InterPro" id="IPR001882">
    <property type="entry name" value="Biotin_BS"/>
</dbReference>
<dbReference type="SUPFAM" id="SSF56059">
    <property type="entry name" value="Glutathione synthetase ATP-binding domain-like"/>
    <property type="match status" value="1"/>
</dbReference>
<dbReference type="Pfam" id="PF02786">
    <property type="entry name" value="CPSase_L_D2"/>
    <property type="match status" value="1"/>
</dbReference>
<dbReference type="PROSITE" id="PS00867">
    <property type="entry name" value="CPSASE_2"/>
    <property type="match status" value="1"/>
</dbReference>
<dbReference type="InterPro" id="IPR011053">
    <property type="entry name" value="Single_hybrid_motif"/>
</dbReference>
<dbReference type="InterPro" id="IPR011054">
    <property type="entry name" value="Rudment_hybrid_motif"/>
</dbReference>
<keyword evidence="8 11" id="KW-0067">ATP-binding</keyword>
<dbReference type="OrthoDB" id="9807469at2"/>
<dbReference type="PROSITE" id="PS50991">
    <property type="entry name" value="PYR_CT"/>
    <property type="match status" value="1"/>
</dbReference>
<evidence type="ECO:0000256" key="16">
    <source>
        <dbReference type="SAM" id="MobiDB-lite"/>
    </source>
</evidence>
<dbReference type="InterPro" id="IPR005479">
    <property type="entry name" value="CPAse_ATP-bd"/>
</dbReference>
<dbReference type="InterPro" id="IPR055268">
    <property type="entry name" value="PCB-like"/>
</dbReference>
<dbReference type="Gene3D" id="3.30.470.20">
    <property type="entry name" value="ATP-grasp fold, B domain"/>
    <property type="match status" value="1"/>
</dbReference>
<feature type="binding site" evidence="13">
    <location>
        <position position="614"/>
    </location>
    <ligand>
        <name>substrate</name>
    </ligand>
</feature>
<comment type="cofactor">
    <cofactor evidence="1 11">
        <name>biotin</name>
        <dbReference type="ChEBI" id="CHEBI:57586"/>
    </cofactor>
</comment>
<evidence type="ECO:0000256" key="9">
    <source>
        <dbReference type="ARBA" id="ARBA00023267"/>
    </source>
</evidence>
<feature type="domain" description="Biotin carboxylation" evidence="19">
    <location>
        <begin position="1"/>
        <end position="455"/>
    </location>
</feature>
<dbReference type="SUPFAM" id="SSF51230">
    <property type="entry name" value="Single hybrid motif"/>
    <property type="match status" value="1"/>
</dbReference>
<evidence type="ECO:0000256" key="6">
    <source>
        <dbReference type="ARBA" id="ARBA00022723"/>
    </source>
</evidence>
<dbReference type="NCBIfam" id="NF006761">
    <property type="entry name" value="PRK09282.1"/>
    <property type="match status" value="1"/>
</dbReference>
<dbReference type="Gene3D" id="3.10.600.10">
    <property type="entry name" value="pyruvate carboxylase f1077a mutant domain"/>
    <property type="match status" value="1"/>
</dbReference>
<feature type="binding site" description="via carbamate group" evidence="14">
    <location>
        <position position="711"/>
    </location>
    <ligand>
        <name>Mn(2+)</name>
        <dbReference type="ChEBI" id="CHEBI:29035"/>
    </ligand>
</feature>
<feature type="binding site" evidence="13">
    <location>
        <position position="200"/>
    </location>
    <ligand>
        <name>ATP</name>
        <dbReference type="ChEBI" id="CHEBI:30616"/>
    </ligand>
</feature>
<feature type="domain" description="Lipoyl-binding" evidence="17">
    <location>
        <begin position="1068"/>
        <end position="1146"/>
    </location>
</feature>
<keyword evidence="9 11" id="KW-0092">Biotin</keyword>
<evidence type="ECO:0000256" key="12">
    <source>
        <dbReference type="PIRSR" id="PIRSR001594-1"/>
    </source>
</evidence>
<keyword evidence="4" id="KW-0312">Gluconeogenesis</keyword>
<dbReference type="Gene3D" id="2.40.50.100">
    <property type="match status" value="1"/>
</dbReference>
<dbReference type="RefSeq" id="WP_129047925.1">
    <property type="nucleotide sequence ID" value="NZ_SDHX01000001.1"/>
</dbReference>
<dbReference type="FunFam" id="3.30.1490.20:FF:000018">
    <property type="entry name" value="Biotin carboxylase"/>
    <property type="match status" value="1"/>
</dbReference>
<evidence type="ECO:0000256" key="14">
    <source>
        <dbReference type="PIRSR" id="PIRSR001594-3"/>
    </source>
</evidence>
<dbReference type="PIRSF" id="PIRSF001594">
    <property type="entry name" value="Pyruv_carbox"/>
    <property type="match status" value="1"/>
</dbReference>
<dbReference type="Proteomes" id="UP000290218">
    <property type="component" value="Unassembled WGS sequence"/>
</dbReference>
<keyword evidence="7 11" id="KW-0547">Nucleotide-binding</keyword>
<evidence type="ECO:0000256" key="10">
    <source>
        <dbReference type="ARBA" id="ARBA00023268"/>
    </source>
</evidence>
<feature type="binding site" evidence="14">
    <location>
        <position position="542"/>
    </location>
    <ligand>
        <name>Mn(2+)</name>
        <dbReference type="ChEBI" id="CHEBI:29035"/>
    </ligand>
</feature>
<dbReference type="InterPro" id="IPR016185">
    <property type="entry name" value="PreATP-grasp_dom_sf"/>
</dbReference>
<feature type="domain" description="Pyruvate carboxyltransferase" evidence="20">
    <location>
        <begin position="533"/>
        <end position="801"/>
    </location>
</feature>
<dbReference type="EC" id="6.4.1.1" evidence="3 11"/>
<evidence type="ECO:0000256" key="3">
    <source>
        <dbReference type="ARBA" id="ARBA00013057"/>
    </source>
</evidence>
<keyword evidence="6 14" id="KW-0479">Metal-binding</keyword>
<dbReference type="CDD" id="cd07937">
    <property type="entry name" value="DRE_TIM_PC_TC_5S"/>
    <property type="match status" value="1"/>
</dbReference>
<dbReference type="FunFam" id="3.40.50.20:FF:000010">
    <property type="entry name" value="Propionyl-CoA carboxylase subunit alpha"/>
    <property type="match status" value="1"/>
</dbReference>
<dbReference type="PROSITE" id="PS50968">
    <property type="entry name" value="BIOTINYL_LIPOYL"/>
    <property type="match status" value="1"/>
</dbReference>
<evidence type="ECO:0000256" key="2">
    <source>
        <dbReference type="ARBA" id="ARBA00004742"/>
    </source>
</evidence>
<keyword evidence="5 11" id="KW-0436">Ligase</keyword>
<feature type="compositionally biased region" description="Pro residues" evidence="16">
    <location>
        <begin position="499"/>
        <end position="509"/>
    </location>
</feature>
<feature type="binding site" evidence="13">
    <location>
        <position position="235"/>
    </location>
    <ligand>
        <name>ATP</name>
        <dbReference type="ChEBI" id="CHEBI:30616"/>
    </ligand>
</feature>
<evidence type="ECO:0000259" key="20">
    <source>
        <dbReference type="PROSITE" id="PS50991"/>
    </source>
</evidence>
<gene>
    <name evidence="21" type="ORF">ESB00_12025</name>
</gene>
<dbReference type="FunFam" id="3.20.20.70:FF:000033">
    <property type="entry name" value="Pyruvate carboxylase"/>
    <property type="match status" value="1"/>
</dbReference>
<evidence type="ECO:0000259" key="18">
    <source>
        <dbReference type="PROSITE" id="PS50975"/>
    </source>
</evidence>
<dbReference type="GO" id="GO:0005737">
    <property type="term" value="C:cytoplasm"/>
    <property type="evidence" value="ECO:0007669"/>
    <property type="project" value="TreeGrafter"/>
</dbReference>
<dbReference type="PANTHER" id="PTHR43778:SF2">
    <property type="entry name" value="PYRUVATE CARBOXYLASE, MITOCHONDRIAL"/>
    <property type="match status" value="1"/>
</dbReference>
<keyword evidence="22" id="KW-1185">Reference proteome</keyword>
<comment type="caution">
    <text evidence="21">The sequence shown here is derived from an EMBL/GenBank/DDBJ whole genome shotgun (WGS) entry which is preliminary data.</text>
</comment>
<dbReference type="Pfam" id="PF00682">
    <property type="entry name" value="HMGL-like"/>
    <property type="match status" value="1"/>
</dbReference>
<dbReference type="NCBIfam" id="NF009554">
    <property type="entry name" value="PRK12999.1"/>
    <property type="match status" value="1"/>
</dbReference>
<reference evidence="21 22" key="1">
    <citation type="submission" date="2019-01" db="EMBL/GenBank/DDBJ databases">
        <title>Lacunisphaera sp. strain TWA-58.</title>
        <authorList>
            <person name="Chen W.-M."/>
        </authorList>
    </citation>
    <scope>NUCLEOTIDE SEQUENCE [LARGE SCALE GENOMIC DNA]</scope>
    <source>
        <strain evidence="21 22">TWA-58</strain>
    </source>
</reference>
<dbReference type="NCBIfam" id="TIGR01235">
    <property type="entry name" value="pyruv_carbox"/>
    <property type="match status" value="1"/>
</dbReference>
<evidence type="ECO:0000256" key="7">
    <source>
        <dbReference type="ARBA" id="ARBA00022741"/>
    </source>
</evidence>
<feature type="modified residue" description="N6-carboxylysine" evidence="15">
    <location>
        <position position="711"/>
    </location>
</feature>
<dbReference type="InterPro" id="IPR011764">
    <property type="entry name" value="Biotin_carboxylation_dom"/>
</dbReference>
<dbReference type="Gene3D" id="3.20.20.70">
    <property type="entry name" value="Aldolase class I"/>
    <property type="match status" value="1"/>
</dbReference>
<organism evidence="21 22">
    <name type="scientific">Oleiharenicola lentus</name>
    <dbReference type="NCBI Taxonomy" id="2508720"/>
    <lineage>
        <taxon>Bacteria</taxon>
        <taxon>Pseudomonadati</taxon>
        <taxon>Verrucomicrobiota</taxon>
        <taxon>Opitutia</taxon>
        <taxon>Opitutales</taxon>
        <taxon>Opitutaceae</taxon>
        <taxon>Oleiharenicola</taxon>
    </lineage>
</organism>
<dbReference type="CDD" id="cd06850">
    <property type="entry name" value="biotinyl_domain"/>
    <property type="match status" value="1"/>
</dbReference>
<dbReference type="EMBL" id="SDHX01000001">
    <property type="protein sequence ID" value="RXK56557.1"/>
    <property type="molecule type" value="Genomic_DNA"/>
</dbReference>
<dbReference type="InterPro" id="IPR000089">
    <property type="entry name" value="Biotin_lipoyl"/>
</dbReference>
<name>A0A4Q1CBS3_9BACT</name>
<dbReference type="GO" id="GO:0005524">
    <property type="term" value="F:ATP binding"/>
    <property type="evidence" value="ECO:0007669"/>
    <property type="project" value="UniProtKB-UniRule"/>
</dbReference>
<comment type="catalytic activity">
    <reaction evidence="11">
        <text>hydrogencarbonate + pyruvate + ATP = oxaloacetate + ADP + phosphate + H(+)</text>
        <dbReference type="Rhea" id="RHEA:20844"/>
        <dbReference type="ChEBI" id="CHEBI:15361"/>
        <dbReference type="ChEBI" id="CHEBI:15378"/>
        <dbReference type="ChEBI" id="CHEBI:16452"/>
        <dbReference type="ChEBI" id="CHEBI:17544"/>
        <dbReference type="ChEBI" id="CHEBI:30616"/>
        <dbReference type="ChEBI" id="CHEBI:43474"/>
        <dbReference type="ChEBI" id="CHEBI:456216"/>
        <dbReference type="EC" id="6.4.1.1"/>
    </reaction>
</comment>
<proteinExistence type="predicted"/>
<dbReference type="PROSITE" id="PS50979">
    <property type="entry name" value="BC"/>
    <property type="match status" value="1"/>
</dbReference>
<accession>A0A4Q1CBS3</accession>
<dbReference type="GO" id="GO:0004736">
    <property type="term" value="F:pyruvate carboxylase activity"/>
    <property type="evidence" value="ECO:0007669"/>
    <property type="project" value="UniProtKB-EC"/>
</dbReference>
<feature type="active site" evidence="12">
    <location>
        <position position="294"/>
    </location>
</feature>
<feature type="domain" description="ATP-grasp" evidence="18">
    <location>
        <begin position="120"/>
        <end position="319"/>
    </location>
</feature>
<dbReference type="SMART" id="SM00878">
    <property type="entry name" value="Biotin_carb_C"/>
    <property type="match status" value="1"/>
</dbReference>
<comment type="function">
    <text evidence="11">Catalyzes a 2-step reaction, involving the ATP-dependent carboxylation of the covalently attached biotin in the first step and the transfer of the carboxyl group to pyruvate in the second.</text>
</comment>
<feature type="modified residue" description="N6-biotinyllysine" evidence="15">
    <location>
        <position position="1112"/>
    </location>
</feature>
<evidence type="ECO:0000256" key="5">
    <source>
        <dbReference type="ARBA" id="ARBA00022598"/>
    </source>
</evidence>
<dbReference type="InterPro" id="IPR005481">
    <property type="entry name" value="BC-like_N"/>
</dbReference>
<dbReference type="InterPro" id="IPR013785">
    <property type="entry name" value="Aldolase_TIM"/>
</dbReference>
<evidence type="ECO:0000256" key="15">
    <source>
        <dbReference type="PIRSR" id="PIRSR001594-4"/>
    </source>
</evidence>
<evidence type="ECO:0000256" key="11">
    <source>
        <dbReference type="PIRNR" id="PIRNR001594"/>
    </source>
</evidence>
<dbReference type="Pfam" id="PF00364">
    <property type="entry name" value="Biotin_lipoyl"/>
    <property type="match status" value="1"/>
</dbReference>
<evidence type="ECO:0000313" key="22">
    <source>
        <dbReference type="Proteomes" id="UP000290218"/>
    </source>
</evidence>
<evidence type="ECO:0000256" key="4">
    <source>
        <dbReference type="ARBA" id="ARBA00022432"/>
    </source>
</evidence>
<dbReference type="InterPro" id="IPR005930">
    <property type="entry name" value="Pyruv_COase"/>
</dbReference>
<protein>
    <recommendedName>
        <fullName evidence="3 11">Pyruvate carboxylase</fullName>
        <ecNumber evidence="3 11">6.4.1.1</ecNumber>
    </recommendedName>
</protein>
<evidence type="ECO:0000256" key="1">
    <source>
        <dbReference type="ARBA" id="ARBA00001953"/>
    </source>
</evidence>
<dbReference type="GO" id="GO:0006094">
    <property type="term" value="P:gluconeogenesis"/>
    <property type="evidence" value="ECO:0007669"/>
    <property type="project" value="UniProtKB-UniPathway"/>
</dbReference>
<dbReference type="PROSITE" id="PS50975">
    <property type="entry name" value="ATP_GRASP"/>
    <property type="match status" value="1"/>
</dbReference>
<dbReference type="Pfam" id="PF00289">
    <property type="entry name" value="Biotin_carb_N"/>
    <property type="match status" value="1"/>
</dbReference>
<dbReference type="FunFam" id="2.40.50.100:FF:000003">
    <property type="entry name" value="Acetyl-CoA carboxylase biotin carboxyl carrier protein"/>
    <property type="match status" value="1"/>
</dbReference>
<feature type="binding site" evidence="13">
    <location>
        <position position="116"/>
    </location>
    <ligand>
        <name>ATP</name>
        <dbReference type="ChEBI" id="CHEBI:30616"/>
    </ligand>
</feature>
<dbReference type="PROSITE" id="PS00866">
    <property type="entry name" value="CPSASE_1"/>
    <property type="match status" value="1"/>
</dbReference>
<sequence length="1147" mass="125202">MTKLLVANRSEIAIRVFRAATELGIPTVAIYAHEDRLGVHRFKADEAYLIGAGKGPVAAYLDIPGIVALAKAKGVTHIHPGYGFLSENAAFARACAYAGITFVGPRPELLDMMGDKTAARALAQKLSVPVLPGTEEPVSDPAEAMKLARKIGFPLIIKAAFGGGGRGMRVVHKEEDLRARLDEAQGEAATAFGNPAVFLEKFLPRAKHIEVQVIGDRHGNVLHLHERDCSVQRRHQKVIEIAPSYGLPEQVRKELCESAVRLAKEIRYDNAGTLEYLVNADNPAEWYFIEMNPRIQVEHTVTEIVTGVDIVRSQILIAQGHTLHGPELDLPVQAEVPRIGYAVQARITTEDPANKFTPDYGKIVSYRSAAGLGIRLDGAMGDTGSVITPFYDSLLVKLTAFGPKWGIALQRMDRALKEFRIRGVKTNIPFLENVITHTDFKSGAVTTGFIDHNPGLFEFKQRRDRATKVLAFLGDIVVNGNPHVKGRRPAKVPTQPAAPSFPPELPPPAGSRQLLQKLGPKKFAQWVRAEKRLLVTDTTMRDAHQSLMAARVRTYDMLRVADAVARRTPNLFSLECWGGATFDTSMRFLREDPYERLSALRSRVPNILFQMLLRGANAVGYSFYPDNVVRGYVKHAAAAGVDLFRVFDSLNYLPNLYVALDAVLETNALAEAAVCYTGDLLDPKRDKYSLKYYVQMAKDLEKRGAHLLAIKDMAGLCRPYAAAKLVKTLREEVGLPIHFHTHDTSGIASASVIAAVDAGVDVVDLALASMSGSTSQPNLNSIVAALAHTKRDTGLNLDTLNEFSGYWEQVRDLYAPFDSAPRAGSAEVYQHEMPGGQYTNLKEQAASMGLGARWPEVVRTYAEVNLLFGDIVKVTPSSKVVGDMALFLVSRGIKTADVVNLEPGSMPFPASVVDMLAGELGQPPGGWPKKLQKVVLGARQPRRGRPGANLPPVDLEKEKEALHKKLKIEVGDAALYSHLMYPEVFADFAKFQVTYGDVSAVPTRAFLYGLSVGEEITVEIEEGKTLFIKLINVSEVDRDGFRTLNFELNGRPRETRVADRSVATPAKVRTKADPADALQIGAPIPGLVTALAVSVGAKVTKGDKLLTLEAMKMQTTLYASATGMVKEVLASVGDTVESKDLLVRLQA</sequence>
<dbReference type="SUPFAM" id="SSF51569">
    <property type="entry name" value="Aldolase"/>
    <property type="match status" value="1"/>
</dbReference>
<keyword evidence="21" id="KW-0670">Pyruvate</keyword>
<evidence type="ECO:0000313" key="21">
    <source>
        <dbReference type="EMBL" id="RXK56557.1"/>
    </source>
</evidence>
<feature type="binding site" evidence="14">
    <location>
        <position position="740"/>
    </location>
    <ligand>
        <name>Mn(2+)</name>
        <dbReference type="ChEBI" id="CHEBI:29035"/>
    </ligand>
</feature>
<feature type="binding site" evidence="13">
    <location>
        <position position="875"/>
    </location>
    <ligand>
        <name>substrate</name>
    </ligand>
</feature>
<dbReference type="InterPro" id="IPR003379">
    <property type="entry name" value="Carboxylase_cons_dom"/>
</dbReference>